<dbReference type="PANTHER" id="PTHR18884">
    <property type="entry name" value="SEPTIN"/>
    <property type="match status" value="1"/>
</dbReference>
<evidence type="ECO:0000256" key="1">
    <source>
        <dbReference type="RuleBase" id="RU004560"/>
    </source>
</evidence>
<comment type="caution">
    <text evidence="4">The sequence shown here is derived from an EMBL/GenBank/DDBJ whole genome shotgun (WGS) entry which is preliminary data.</text>
</comment>
<protein>
    <recommendedName>
        <fullName evidence="3">Septin-type G domain-containing protein</fullName>
    </recommendedName>
</protein>
<dbReference type="EMBL" id="AGSI01000007">
    <property type="protein sequence ID" value="EIE23629.1"/>
    <property type="molecule type" value="Genomic_DNA"/>
</dbReference>
<dbReference type="Proteomes" id="UP000007264">
    <property type="component" value="Unassembled WGS sequence"/>
</dbReference>
<feature type="region of interest" description="Disordered" evidence="2">
    <location>
        <begin position="43"/>
        <end position="105"/>
    </location>
</feature>
<dbReference type="GO" id="GO:0005525">
    <property type="term" value="F:GTP binding"/>
    <property type="evidence" value="ECO:0007669"/>
    <property type="project" value="UniProtKB-KW"/>
</dbReference>
<evidence type="ECO:0000256" key="2">
    <source>
        <dbReference type="SAM" id="MobiDB-lite"/>
    </source>
</evidence>
<dbReference type="Pfam" id="PF00735">
    <property type="entry name" value="Septin"/>
    <property type="match status" value="1"/>
</dbReference>
<evidence type="ECO:0000313" key="5">
    <source>
        <dbReference type="Proteomes" id="UP000007264"/>
    </source>
</evidence>
<dbReference type="GeneID" id="17041621"/>
<dbReference type="InterPro" id="IPR030379">
    <property type="entry name" value="G_SEPTIN_dom"/>
</dbReference>
<gene>
    <name evidence="4" type="ORF">COCSUDRAFT_41812</name>
</gene>
<dbReference type="eggNOG" id="KOG2655">
    <property type="taxonomic scope" value="Eukaryota"/>
</dbReference>
<dbReference type="KEGG" id="csl:COCSUDRAFT_41812"/>
<sequence>MPSEANQEFVRETLEEILIDMEDKSFKTSEPVEDTWHVVRALDKDSGDPCDTARSHPSTTQGLVKQFDGSIATEDGGSEPNPSTVNAMRSTSPSHNKMVAREESPPKESQVVLKNMPQETPQDTAAGIKTDVKMGLKVGETGVGKSTFIKNMAGSFGWVASRLAQPQQGSVHGRVRTCNAQIKVSRCETSVEYEHDNTIYHFCFEELSGAVEIVSARVKEQLQKHMKTEGATCPKACQCDDRFDACLYLIPPHSFKMAEAIFIRKLSQLLPVIPILAKADAMTDHEMKKMHERVLGTLNRIPACIGSSTVCGLDKQALFAAGLVRGPPFAITAGTDMDTSVDSTLLTSFGRSELVRKYSWGVCTASTNSDMHGLRQLFLGLALRGMKHTESKYGAFRKRAKRWKSQFQAFESFKEQACAFDLIVFATFPEHHLALAEHIAAQECGKQRIVGVVHNPQELHAAGVKGLIESVGMDVLALAPHTVEECRRALHQGYLNASVQLFVPVFPVSLEAPACTEKQRNYNGLFESILQHGSLMQNDYFALRLIGRGDVAIPPGLLGKIVKEPDLAYPEYYRAVQDAVAVLPAFASNVYYTSKASSTVATAITCGTPLLADDELLAAYSYLPKDAVFLKDPGEEDAACMARILGMPAEQLQAKRAVISTLLEDLYIQNRLVVDSILQAFHRNVMNPSSVDQAE</sequence>
<proteinExistence type="inferred from homology"/>
<feature type="domain" description="Septin-type G" evidence="3">
    <location>
        <begin position="138"/>
        <end position="399"/>
    </location>
</feature>
<feature type="compositionally biased region" description="Polar residues" evidence="2">
    <location>
        <begin position="80"/>
        <end position="95"/>
    </location>
</feature>
<dbReference type="RefSeq" id="XP_005648173.1">
    <property type="nucleotide sequence ID" value="XM_005648116.1"/>
</dbReference>
<comment type="similarity">
    <text evidence="1">Belongs to the TRAFAC class TrmE-Era-EngA-EngB-Septin-like GTPase superfamily. Septin GTPase family.</text>
</comment>
<keyword evidence="5" id="KW-1185">Reference proteome</keyword>
<dbReference type="InterPro" id="IPR027417">
    <property type="entry name" value="P-loop_NTPase"/>
</dbReference>
<dbReference type="OrthoDB" id="549336at2759"/>
<organism evidence="4 5">
    <name type="scientific">Coccomyxa subellipsoidea (strain C-169)</name>
    <name type="common">Green microalga</name>
    <dbReference type="NCBI Taxonomy" id="574566"/>
    <lineage>
        <taxon>Eukaryota</taxon>
        <taxon>Viridiplantae</taxon>
        <taxon>Chlorophyta</taxon>
        <taxon>core chlorophytes</taxon>
        <taxon>Trebouxiophyceae</taxon>
        <taxon>Trebouxiophyceae incertae sedis</taxon>
        <taxon>Coccomyxaceae</taxon>
        <taxon>Coccomyxa</taxon>
        <taxon>Coccomyxa subellipsoidea</taxon>
    </lineage>
</organism>
<accession>I0YZ10</accession>
<name>I0YZ10_COCSC</name>
<dbReference type="STRING" id="574566.I0YZ10"/>
<evidence type="ECO:0000259" key="3">
    <source>
        <dbReference type="Pfam" id="PF00735"/>
    </source>
</evidence>
<dbReference type="AlphaFoldDB" id="I0YZ10"/>
<reference evidence="4 5" key="1">
    <citation type="journal article" date="2012" name="Genome Biol.">
        <title>The genome of the polar eukaryotic microalga coccomyxa subellipsoidea reveals traits of cold adaptation.</title>
        <authorList>
            <person name="Blanc G."/>
            <person name="Agarkova I."/>
            <person name="Grimwood J."/>
            <person name="Kuo A."/>
            <person name="Brueggeman A."/>
            <person name="Dunigan D."/>
            <person name="Gurnon J."/>
            <person name="Ladunga I."/>
            <person name="Lindquist E."/>
            <person name="Lucas S."/>
            <person name="Pangilinan J."/>
            <person name="Proschold T."/>
            <person name="Salamov A."/>
            <person name="Schmutz J."/>
            <person name="Weeks D."/>
            <person name="Yamada T."/>
            <person name="Claverie J.M."/>
            <person name="Grigoriev I."/>
            <person name="Van Etten J."/>
            <person name="Lomsadze A."/>
            <person name="Borodovsky M."/>
        </authorList>
    </citation>
    <scope>NUCLEOTIDE SEQUENCE [LARGE SCALE GENOMIC DNA]</scope>
    <source>
        <strain evidence="4 5">C-169</strain>
    </source>
</reference>
<keyword evidence="1" id="KW-0547">Nucleotide-binding</keyword>
<dbReference type="Gene3D" id="3.40.50.300">
    <property type="entry name" value="P-loop containing nucleotide triphosphate hydrolases"/>
    <property type="match status" value="1"/>
</dbReference>
<dbReference type="SUPFAM" id="SSF52540">
    <property type="entry name" value="P-loop containing nucleoside triphosphate hydrolases"/>
    <property type="match status" value="1"/>
</dbReference>
<keyword evidence="1" id="KW-0342">GTP-binding</keyword>
<feature type="compositionally biased region" description="Basic and acidic residues" evidence="2">
    <location>
        <begin position="43"/>
        <end position="54"/>
    </location>
</feature>
<evidence type="ECO:0000313" key="4">
    <source>
        <dbReference type="EMBL" id="EIE23629.1"/>
    </source>
</evidence>